<accession>M4BI65</accession>
<feature type="coiled-coil region" evidence="2">
    <location>
        <begin position="1039"/>
        <end position="1066"/>
    </location>
</feature>
<feature type="compositionally biased region" description="Low complexity" evidence="3">
    <location>
        <begin position="567"/>
        <end position="580"/>
    </location>
</feature>
<dbReference type="STRING" id="559515.M4BI65"/>
<reference evidence="6" key="2">
    <citation type="submission" date="2015-06" db="UniProtKB">
        <authorList>
            <consortium name="EnsemblProtists"/>
        </authorList>
    </citation>
    <scope>IDENTIFICATION</scope>
    <source>
        <strain evidence="6">Emoy2</strain>
    </source>
</reference>
<evidence type="ECO:0000256" key="3">
    <source>
        <dbReference type="SAM" id="MobiDB-lite"/>
    </source>
</evidence>
<dbReference type="PANTHER" id="PTHR10194">
    <property type="entry name" value="RAS GTPASE-ACTIVATING PROTEINS"/>
    <property type="match status" value="1"/>
</dbReference>
<sequence>MALRSPTFLHPRDSCSSSSLQRSRLSLQLVAARDQSDETDTATTTSSLDAIPFERPDLLQCPELLLTGLELETRTPLRLLHKKGRRFESSWEPFFVGIYAHALFYFADRSDWPHGVVPLVNADVKAVDRIFRQGDASNGGDDCGPCWKVTSSSGRVMLFRAPSHDARVEWIEQLRRAAGGKRRSLVATTHSMDGKAALALARRLVRSASSASTSSSSTGTLQGSPRLRTVSSCGRWQKKVIVEDKCDQTERLRDALRMVEKQRYEIQELHDRLKTFEMAGHGMKSKEEKSEGRDIKAEVSGKRQYDDDVRHRVEEVIKRDVRVAKDDVDEKELELNAMLNDAPIGLCKVARASAISDVLSDNKETSATEEDDDEDIDDRVPDNKQGNGRKDTQNWAMVDKSTGICLDPVDGLATEADPIKLEIGMTSPTCDDSPSFLRKLPTLKPPQQEAVSAPAKPVFAVSSTSSLSAALSHCHDAAENESIQQQAAELVEMARSLNKDDASDSFLTRKSSDDGSLPSSFKGSHSGACILASNAGAGNDFLQQQAMELAEIARNLQSSYRADPDSSKVASTSTSSSSLNLKSQDSFSGITDFGLDQINSNGSDDSIFSITQDDLFFDEDEDGEIERLSEFDASDSQFLEASGFLDSIHQVMKDFIVSTRPDPSRVSEQSVISEEIVPRDAYIGSLEGADSLEKSYRQRALRMETPADGLPSGTSPRIRSLFSHARSARDFFSGDTDRAPVSHIPKDISSLVVEDTMSVVASILQSAEREDKMRLLSPFLRIFGSHNRLSHLMRWAIEIEVASVINVATLFRSDDYASRFVSTYSKAIGSKFIRVALSDPIRQIFKLKIADMELNPHKEESLQDEAQAGSNAANLMRACQNIIDSIMKNTHCIPSSYFHICSHLNSVVISRFDGSKEGVEAEDASTLTRSVIGGFLFLRFVCPAITTPHLYGLTKLLPPPETRRVLVLVTKLLFKTATGVKFGDREPQFQALNPFIEKNSPAIQQLFANLAMSPSQDIDECFASDSRKIYSHVSSSQLVEDLEVIRSVSEKNIEEIEKKLEDCNCAPGVTENFKAAVLPSSDPLQKSSLTKKLSANMKFLSGFGKKPKTQKQSDQ</sequence>
<protein>
    <recommendedName>
        <fullName evidence="8">Ras-GAP domain-containing protein</fullName>
    </recommendedName>
</protein>
<feature type="region of interest" description="Disordered" evidence="3">
    <location>
        <begin position="1"/>
        <end position="20"/>
    </location>
</feature>
<dbReference type="SUPFAM" id="SSF50729">
    <property type="entry name" value="PH domain-like"/>
    <property type="match status" value="1"/>
</dbReference>
<dbReference type="CDD" id="cd00821">
    <property type="entry name" value="PH"/>
    <property type="match status" value="1"/>
</dbReference>
<dbReference type="Proteomes" id="UP000011713">
    <property type="component" value="Unassembled WGS sequence"/>
</dbReference>
<dbReference type="Gene3D" id="2.30.29.30">
    <property type="entry name" value="Pleckstrin-homology domain (PH domain)/Phosphotyrosine-binding domain (PTB)"/>
    <property type="match status" value="1"/>
</dbReference>
<dbReference type="PROSITE" id="PS50003">
    <property type="entry name" value="PH_DOMAIN"/>
    <property type="match status" value="1"/>
</dbReference>
<evidence type="ECO:0008006" key="8">
    <source>
        <dbReference type="Google" id="ProtNLM"/>
    </source>
</evidence>
<dbReference type="AlphaFoldDB" id="M4BI65"/>
<evidence type="ECO:0000256" key="2">
    <source>
        <dbReference type="SAM" id="Coils"/>
    </source>
</evidence>
<keyword evidence="2" id="KW-0175">Coiled coil</keyword>
<dbReference type="OMA" id="CFASDSR"/>
<feature type="compositionally biased region" description="Acidic residues" evidence="3">
    <location>
        <begin position="367"/>
        <end position="377"/>
    </location>
</feature>
<dbReference type="VEuPathDB" id="FungiDB:HpaG806091"/>
<evidence type="ECO:0000256" key="1">
    <source>
        <dbReference type="ARBA" id="ARBA00022468"/>
    </source>
</evidence>
<keyword evidence="7" id="KW-1185">Reference proteome</keyword>
<dbReference type="HOGENOM" id="CLU_304942_0_0_1"/>
<dbReference type="InterPro" id="IPR008936">
    <property type="entry name" value="Rho_GTPase_activation_prot"/>
</dbReference>
<dbReference type="Pfam" id="PF00169">
    <property type="entry name" value="PH"/>
    <property type="match status" value="1"/>
</dbReference>
<dbReference type="eggNOG" id="KOG3508">
    <property type="taxonomic scope" value="Eukaryota"/>
</dbReference>
<dbReference type="InterPro" id="IPR001936">
    <property type="entry name" value="RasGAP_dom"/>
</dbReference>
<dbReference type="Pfam" id="PF00616">
    <property type="entry name" value="RasGAP"/>
    <property type="match status" value="1"/>
</dbReference>
<dbReference type="SMART" id="SM00233">
    <property type="entry name" value="PH"/>
    <property type="match status" value="1"/>
</dbReference>
<dbReference type="PANTHER" id="PTHR10194:SF60">
    <property type="entry name" value="RAS GTPASE-ACTIVATING PROTEIN RASKOL"/>
    <property type="match status" value="1"/>
</dbReference>
<evidence type="ECO:0000313" key="7">
    <source>
        <dbReference type="Proteomes" id="UP000011713"/>
    </source>
</evidence>
<proteinExistence type="predicted"/>
<dbReference type="GO" id="GO:0005096">
    <property type="term" value="F:GTPase activator activity"/>
    <property type="evidence" value="ECO:0007669"/>
    <property type="project" value="UniProtKB-KW"/>
</dbReference>
<evidence type="ECO:0000313" key="6">
    <source>
        <dbReference type="EnsemblProtists" id="HpaP806091"/>
    </source>
</evidence>
<keyword evidence="1" id="KW-0343">GTPase activation</keyword>
<dbReference type="InterPro" id="IPR001849">
    <property type="entry name" value="PH_domain"/>
</dbReference>
<evidence type="ECO:0000259" key="4">
    <source>
        <dbReference type="PROSITE" id="PS50003"/>
    </source>
</evidence>
<dbReference type="EnsemblProtists" id="HpaT806091">
    <property type="protein sequence ID" value="HpaP806091"/>
    <property type="gene ID" value="HpaG806091"/>
</dbReference>
<dbReference type="Gene3D" id="1.10.506.10">
    <property type="entry name" value="GTPase Activation - p120gap, domain 1"/>
    <property type="match status" value="2"/>
</dbReference>
<feature type="region of interest" description="Disordered" evidence="3">
    <location>
        <begin position="281"/>
        <end position="302"/>
    </location>
</feature>
<feature type="region of interest" description="Disordered" evidence="3">
    <location>
        <begin position="560"/>
        <end position="580"/>
    </location>
</feature>
<dbReference type="SMART" id="SM00323">
    <property type="entry name" value="RasGAP"/>
    <property type="match status" value="1"/>
</dbReference>
<dbReference type="CDD" id="cd05392">
    <property type="entry name" value="RasGAP_Neurofibromin_like"/>
    <property type="match status" value="1"/>
</dbReference>
<dbReference type="SUPFAM" id="SSF48350">
    <property type="entry name" value="GTPase activation domain, GAP"/>
    <property type="match status" value="1"/>
</dbReference>
<feature type="compositionally biased region" description="Basic and acidic residues" evidence="3">
    <location>
        <begin position="378"/>
        <end position="392"/>
    </location>
</feature>
<dbReference type="InterPro" id="IPR039360">
    <property type="entry name" value="Ras_GTPase"/>
</dbReference>
<evidence type="ECO:0000259" key="5">
    <source>
        <dbReference type="PROSITE" id="PS50018"/>
    </source>
</evidence>
<feature type="compositionally biased region" description="Basic and acidic residues" evidence="3">
    <location>
        <begin position="284"/>
        <end position="302"/>
    </location>
</feature>
<name>M4BI65_HYAAE</name>
<feature type="domain" description="Ras-GAP" evidence="5">
    <location>
        <begin position="771"/>
        <end position="978"/>
    </location>
</feature>
<organism evidence="6 7">
    <name type="scientific">Hyaloperonospora arabidopsidis (strain Emoy2)</name>
    <name type="common">Downy mildew agent</name>
    <name type="synonym">Peronospora arabidopsidis</name>
    <dbReference type="NCBI Taxonomy" id="559515"/>
    <lineage>
        <taxon>Eukaryota</taxon>
        <taxon>Sar</taxon>
        <taxon>Stramenopiles</taxon>
        <taxon>Oomycota</taxon>
        <taxon>Peronosporomycetes</taxon>
        <taxon>Peronosporales</taxon>
        <taxon>Peronosporaceae</taxon>
        <taxon>Hyaloperonospora</taxon>
    </lineage>
</organism>
<reference evidence="7" key="1">
    <citation type="journal article" date="2010" name="Science">
        <title>Signatures of adaptation to obligate biotrophy in the Hyaloperonospora arabidopsidis genome.</title>
        <authorList>
            <person name="Baxter L."/>
            <person name="Tripathy S."/>
            <person name="Ishaque N."/>
            <person name="Boot N."/>
            <person name="Cabral A."/>
            <person name="Kemen E."/>
            <person name="Thines M."/>
            <person name="Ah-Fong A."/>
            <person name="Anderson R."/>
            <person name="Badejoko W."/>
            <person name="Bittner-Eddy P."/>
            <person name="Boore J.L."/>
            <person name="Chibucos M.C."/>
            <person name="Coates M."/>
            <person name="Dehal P."/>
            <person name="Delehaunty K."/>
            <person name="Dong S."/>
            <person name="Downton P."/>
            <person name="Dumas B."/>
            <person name="Fabro G."/>
            <person name="Fronick C."/>
            <person name="Fuerstenberg S.I."/>
            <person name="Fulton L."/>
            <person name="Gaulin E."/>
            <person name="Govers F."/>
            <person name="Hughes L."/>
            <person name="Humphray S."/>
            <person name="Jiang R.H."/>
            <person name="Judelson H."/>
            <person name="Kamoun S."/>
            <person name="Kyung K."/>
            <person name="Meijer H."/>
            <person name="Minx P."/>
            <person name="Morris P."/>
            <person name="Nelson J."/>
            <person name="Phuntumart V."/>
            <person name="Qutob D."/>
            <person name="Rehmany A."/>
            <person name="Rougon-Cardoso A."/>
            <person name="Ryden P."/>
            <person name="Torto-Alalibo T."/>
            <person name="Studholme D."/>
            <person name="Wang Y."/>
            <person name="Win J."/>
            <person name="Wood J."/>
            <person name="Clifton S.W."/>
            <person name="Rogers J."/>
            <person name="Van den Ackerveken G."/>
            <person name="Jones J.D."/>
            <person name="McDowell J.M."/>
            <person name="Beynon J."/>
            <person name="Tyler B.M."/>
        </authorList>
    </citation>
    <scope>NUCLEOTIDE SEQUENCE [LARGE SCALE GENOMIC DNA]</scope>
    <source>
        <strain evidence="7">Emoy2</strain>
    </source>
</reference>
<dbReference type="PROSITE" id="PS50018">
    <property type="entry name" value="RAS_GTPASE_ACTIV_2"/>
    <property type="match status" value="1"/>
</dbReference>
<dbReference type="EMBL" id="JH598287">
    <property type="status" value="NOT_ANNOTATED_CDS"/>
    <property type="molecule type" value="Genomic_DNA"/>
</dbReference>
<feature type="domain" description="PH" evidence="4">
    <location>
        <begin position="73"/>
        <end position="179"/>
    </location>
</feature>
<dbReference type="InParanoid" id="M4BI65"/>
<dbReference type="InterPro" id="IPR011993">
    <property type="entry name" value="PH-like_dom_sf"/>
</dbReference>
<feature type="region of interest" description="Disordered" evidence="3">
    <location>
        <begin position="360"/>
        <end position="394"/>
    </location>
</feature>